<feature type="domain" description="Atg6 BARA" evidence="3">
    <location>
        <begin position="259"/>
        <end position="439"/>
    </location>
</feature>
<dbReference type="RefSeq" id="XP_046060765.1">
    <property type="nucleotide sequence ID" value="XM_046204753.1"/>
</dbReference>
<dbReference type="GeneID" id="70235713"/>
<dbReference type="Proteomes" id="UP000769157">
    <property type="component" value="Unassembled WGS sequence"/>
</dbReference>
<dbReference type="GO" id="GO:0000045">
    <property type="term" value="P:autophagosome assembly"/>
    <property type="evidence" value="ECO:0007669"/>
    <property type="project" value="TreeGrafter"/>
</dbReference>
<accession>A0A9P8P5R2</accession>
<organism evidence="5 6">
    <name type="scientific">Ogataea philodendri</name>
    <dbReference type="NCBI Taxonomy" id="1378263"/>
    <lineage>
        <taxon>Eukaryota</taxon>
        <taxon>Fungi</taxon>
        <taxon>Dikarya</taxon>
        <taxon>Ascomycota</taxon>
        <taxon>Saccharomycotina</taxon>
        <taxon>Pichiomycetes</taxon>
        <taxon>Pichiales</taxon>
        <taxon>Pichiaceae</taxon>
        <taxon>Ogataea</taxon>
    </lineage>
</organism>
<dbReference type="InterPro" id="IPR041691">
    <property type="entry name" value="Atg6/beclin_CC"/>
</dbReference>
<gene>
    <name evidence="5" type="ORF">OGAPHI_003748</name>
</gene>
<dbReference type="AlphaFoldDB" id="A0A9P8P5R2"/>
<dbReference type="GO" id="GO:0000423">
    <property type="term" value="P:mitophagy"/>
    <property type="evidence" value="ECO:0007669"/>
    <property type="project" value="TreeGrafter"/>
</dbReference>
<evidence type="ECO:0000259" key="4">
    <source>
        <dbReference type="Pfam" id="PF17675"/>
    </source>
</evidence>
<dbReference type="EMBL" id="JAEUBE010000295">
    <property type="protein sequence ID" value="KAH3665561.1"/>
    <property type="molecule type" value="Genomic_DNA"/>
</dbReference>
<dbReference type="PANTHER" id="PTHR12768:SF4">
    <property type="entry name" value="BECLIN-1"/>
    <property type="match status" value="1"/>
</dbReference>
<sequence length="443" mass="50400">MSQYTCQRCKLPLVIDDSLQGLSNAQKHLLTLSYGQRPTEDHSKNLDEYPVLPHDRMKVFQDAMQTSGIKPLVSSKGPDSAHTDEGSFVILEDKKPPALDKVSVSERVASLDNIFGILSSKYEIDYPVCTDCATMLIDELKAQFEQLTKEKDTYVQFLKKLTVQSGPNKDKAKEALNELSVLKSEEAELLKELQKAELEHEQLTEQMVDIEKELEQLNIEEKQYCLQKNENDLELLEYVNERERIKALYEYNLNQLDSLRKTNVFNDVFMISHDEHFGTINGLRLGNLDDVKVSWHEINAALGQLALLLATVVRIMEFRLDGYRIIPMGSTSKIEKYKRDKNGSISKQTLDLFSNGEFSIGKLFTHNQLDAGMSALVEIVSQIGRKLKQLDSSNDLPYKMNGDKVAGYPIRPSARKSNEEWTSACRYLLTNAKWILTYCVASI</sequence>
<comment type="caution">
    <text evidence="5">The sequence shown here is derived from an EMBL/GenBank/DDBJ whole genome shotgun (WGS) entry which is preliminary data.</text>
</comment>
<dbReference type="InterPro" id="IPR007243">
    <property type="entry name" value="Atg6/Beclin"/>
</dbReference>
<evidence type="ECO:0000256" key="1">
    <source>
        <dbReference type="ARBA" id="ARBA00005965"/>
    </source>
</evidence>
<comment type="similarity">
    <text evidence="1">Belongs to the beclin family.</text>
</comment>
<dbReference type="GO" id="GO:0006995">
    <property type="term" value="P:cellular response to nitrogen starvation"/>
    <property type="evidence" value="ECO:0007669"/>
    <property type="project" value="TreeGrafter"/>
</dbReference>
<keyword evidence="6" id="KW-1185">Reference proteome</keyword>
<dbReference type="GO" id="GO:0045324">
    <property type="term" value="P:late endosome to vacuole transport"/>
    <property type="evidence" value="ECO:0007669"/>
    <property type="project" value="TreeGrafter"/>
</dbReference>
<reference evidence="5" key="1">
    <citation type="journal article" date="2021" name="Open Biol.">
        <title>Shared evolutionary footprints suggest mitochondrial oxidative damage underlies multiple complex I losses in fungi.</title>
        <authorList>
            <person name="Schikora-Tamarit M.A."/>
            <person name="Marcet-Houben M."/>
            <person name="Nosek J."/>
            <person name="Gabaldon T."/>
        </authorList>
    </citation>
    <scope>NUCLEOTIDE SEQUENCE</scope>
    <source>
        <strain evidence="5">CBS6075</strain>
    </source>
</reference>
<dbReference type="OrthoDB" id="20368at2759"/>
<dbReference type="GO" id="GO:0043548">
    <property type="term" value="F:phosphatidylinositol 3-kinase binding"/>
    <property type="evidence" value="ECO:0007669"/>
    <property type="project" value="TreeGrafter"/>
</dbReference>
<protein>
    <recommendedName>
        <fullName evidence="7">Autophagy-related protein 6</fullName>
    </recommendedName>
</protein>
<dbReference type="InterPro" id="IPR038274">
    <property type="entry name" value="Atg6/Beclin_C_sf"/>
</dbReference>
<dbReference type="GO" id="GO:0030674">
    <property type="term" value="F:protein-macromolecule adaptor activity"/>
    <property type="evidence" value="ECO:0007669"/>
    <property type="project" value="TreeGrafter"/>
</dbReference>
<proteinExistence type="inferred from homology"/>
<feature type="domain" description="Atg6/beclin coiled-coil" evidence="4">
    <location>
        <begin position="127"/>
        <end position="256"/>
    </location>
</feature>
<evidence type="ECO:0000313" key="5">
    <source>
        <dbReference type="EMBL" id="KAH3665561.1"/>
    </source>
</evidence>
<dbReference type="GO" id="GO:0000407">
    <property type="term" value="C:phagophore assembly site"/>
    <property type="evidence" value="ECO:0007669"/>
    <property type="project" value="TreeGrafter"/>
</dbReference>
<dbReference type="Gene3D" id="6.10.250.3110">
    <property type="match status" value="1"/>
</dbReference>
<dbReference type="Pfam" id="PF04111">
    <property type="entry name" value="APG6"/>
    <property type="match status" value="1"/>
</dbReference>
<dbReference type="Gene3D" id="1.10.418.40">
    <property type="entry name" value="Autophagy protein 6/Beclin 1"/>
    <property type="match status" value="1"/>
</dbReference>
<reference evidence="5" key="2">
    <citation type="submission" date="2021-01" db="EMBL/GenBank/DDBJ databases">
        <authorList>
            <person name="Schikora-Tamarit M.A."/>
        </authorList>
    </citation>
    <scope>NUCLEOTIDE SEQUENCE</scope>
    <source>
        <strain evidence="5">CBS6075</strain>
    </source>
</reference>
<dbReference type="PANTHER" id="PTHR12768">
    <property type="entry name" value="BECLIN 1"/>
    <property type="match status" value="1"/>
</dbReference>
<evidence type="ECO:0000259" key="3">
    <source>
        <dbReference type="Pfam" id="PF04111"/>
    </source>
</evidence>
<name>A0A9P8P5R2_9ASCO</name>
<dbReference type="GO" id="GO:0034271">
    <property type="term" value="C:phosphatidylinositol 3-kinase complex, class III, type I"/>
    <property type="evidence" value="ECO:0007669"/>
    <property type="project" value="TreeGrafter"/>
</dbReference>
<dbReference type="Pfam" id="PF17675">
    <property type="entry name" value="APG6_N"/>
    <property type="match status" value="1"/>
</dbReference>
<keyword evidence="2" id="KW-0175">Coiled coil</keyword>
<evidence type="ECO:0008006" key="7">
    <source>
        <dbReference type="Google" id="ProtNLM"/>
    </source>
</evidence>
<feature type="coiled-coil region" evidence="2">
    <location>
        <begin position="130"/>
        <end position="227"/>
    </location>
</feature>
<evidence type="ECO:0000256" key="2">
    <source>
        <dbReference type="SAM" id="Coils"/>
    </source>
</evidence>
<dbReference type="InterPro" id="IPR040455">
    <property type="entry name" value="Atg6_BARA"/>
</dbReference>
<dbReference type="GO" id="GO:0034272">
    <property type="term" value="C:phosphatidylinositol 3-kinase complex, class III, type II"/>
    <property type="evidence" value="ECO:0007669"/>
    <property type="project" value="TreeGrafter"/>
</dbReference>
<evidence type="ECO:0000313" key="6">
    <source>
        <dbReference type="Proteomes" id="UP000769157"/>
    </source>
</evidence>